<dbReference type="RefSeq" id="WP_142451712.1">
    <property type="nucleotide sequence ID" value="NZ_FXTA01000004.1"/>
</dbReference>
<dbReference type="InterPro" id="IPR032710">
    <property type="entry name" value="NTF2-like_dom_sf"/>
</dbReference>
<dbReference type="Proteomes" id="UP000317289">
    <property type="component" value="Unassembled WGS sequence"/>
</dbReference>
<dbReference type="InterPro" id="IPR050789">
    <property type="entry name" value="Diverse_Enzym_Activities"/>
</dbReference>
<keyword evidence="6" id="KW-1185">Reference proteome</keyword>
<dbReference type="InterPro" id="IPR012338">
    <property type="entry name" value="Beta-lactam/transpept-like"/>
</dbReference>
<dbReference type="PANTHER" id="PTHR43283:SF18">
    <property type="match status" value="1"/>
</dbReference>
<dbReference type="Gene3D" id="3.40.710.10">
    <property type="entry name" value="DD-peptidase/beta-lactamase superfamily"/>
    <property type="match status" value="1"/>
</dbReference>
<dbReference type="EMBL" id="WKKG01000007">
    <property type="protein sequence ID" value="MRX68911.1"/>
    <property type="molecule type" value="Genomic_DNA"/>
</dbReference>
<dbReference type="InterPro" id="IPR001466">
    <property type="entry name" value="Beta-lactam-related"/>
</dbReference>
<dbReference type="PANTHER" id="PTHR43283">
    <property type="entry name" value="BETA-LACTAMASE-RELATED"/>
    <property type="match status" value="1"/>
</dbReference>
<dbReference type="Gene3D" id="3.10.450.50">
    <property type="match status" value="1"/>
</dbReference>
<reference evidence="3 6" key="2">
    <citation type="submission" date="2019-11" db="EMBL/GenBank/DDBJ databases">
        <title>Flavobacterium resistens genome.</title>
        <authorList>
            <person name="Wilson V.M."/>
            <person name="Newman J.D."/>
        </authorList>
    </citation>
    <scope>NUCLEOTIDE SEQUENCE [LARGE SCALE GENOMIC DNA]</scope>
    <source>
        <strain evidence="3 6">DSM 19382</strain>
    </source>
</reference>
<evidence type="ECO:0000313" key="4">
    <source>
        <dbReference type="EMBL" id="SMO82028.1"/>
    </source>
</evidence>
<dbReference type="Pfam" id="PF00144">
    <property type="entry name" value="Beta-lactamase"/>
    <property type="match status" value="1"/>
</dbReference>
<keyword evidence="3" id="KW-0378">Hydrolase</keyword>
<dbReference type="SUPFAM" id="SSF56601">
    <property type="entry name" value="beta-lactamase/transpeptidase-like"/>
    <property type="match status" value="1"/>
</dbReference>
<protein>
    <submittedName>
        <fullName evidence="4">CubicO group peptidase, beta-lactamase class C family</fullName>
    </submittedName>
    <submittedName>
        <fullName evidence="3">Serine hydrolase</fullName>
    </submittedName>
</protein>
<organism evidence="4 5">
    <name type="scientific">Flavobacterium resistens</name>
    <dbReference type="NCBI Taxonomy" id="443612"/>
    <lineage>
        <taxon>Bacteria</taxon>
        <taxon>Pseudomonadati</taxon>
        <taxon>Bacteroidota</taxon>
        <taxon>Flavobacteriia</taxon>
        <taxon>Flavobacteriales</taxon>
        <taxon>Flavobacteriaceae</taxon>
        <taxon>Flavobacterium</taxon>
    </lineage>
</organism>
<dbReference type="EMBL" id="FXTA01000004">
    <property type="protein sequence ID" value="SMO82028.1"/>
    <property type="molecule type" value="Genomic_DNA"/>
</dbReference>
<reference evidence="4 5" key="1">
    <citation type="submission" date="2017-05" db="EMBL/GenBank/DDBJ databases">
        <authorList>
            <person name="Varghese N."/>
            <person name="Submissions S."/>
        </authorList>
    </citation>
    <scope>NUCLEOTIDE SEQUENCE [LARGE SCALE GENOMIC DNA]</scope>
    <source>
        <strain evidence="4 5">DSM 19382</strain>
    </source>
</reference>
<dbReference type="Proteomes" id="UP000468990">
    <property type="component" value="Unassembled WGS sequence"/>
</dbReference>
<evidence type="ECO:0000259" key="1">
    <source>
        <dbReference type="Pfam" id="PF00144"/>
    </source>
</evidence>
<proteinExistence type="predicted"/>
<gene>
    <name evidence="3" type="ORF">GJU42_13155</name>
    <name evidence="4" type="ORF">SAMN06265349_104412</name>
</gene>
<evidence type="ECO:0000313" key="5">
    <source>
        <dbReference type="Proteomes" id="UP000317289"/>
    </source>
</evidence>
<dbReference type="SUPFAM" id="SSF54427">
    <property type="entry name" value="NTF2-like"/>
    <property type="match status" value="1"/>
</dbReference>
<evidence type="ECO:0000259" key="2">
    <source>
        <dbReference type="Pfam" id="PF14534"/>
    </source>
</evidence>
<dbReference type="InterPro" id="IPR027843">
    <property type="entry name" value="DUF4440"/>
</dbReference>
<dbReference type="OrthoDB" id="1357763at2"/>
<evidence type="ECO:0000313" key="6">
    <source>
        <dbReference type="Proteomes" id="UP000468990"/>
    </source>
</evidence>
<feature type="domain" description="DUF4440" evidence="2">
    <location>
        <begin position="51"/>
        <end position="168"/>
    </location>
</feature>
<name>A0A521EDN8_9FLAO</name>
<accession>A0A521EDN8</accession>
<sequence length="511" mass="58843">MKTINFITFQLKIILLGIALFCSQTIFSQEEKNSELYKTIMSRDSLLFNVGFNTCDISQFENLYSDQFEFYHDKDGTSNKTEFLQSFKNGLCGSPATYKCRRELVDGSTKIFPMYKKGVLYAAIQTGIHQFYENVAAKNEPLKPENEKLVGKARFTHVWVLENNVWRLKRSLSYDHNAVNEAEKTTLFDNEQETEKWLKENNIPTLGLGIISEGKLKQIKVYGELKKGITAPYNTIWNVASLTKPVTAIVALKLVSQGKWDLDEPLYKYWTDPDIANDPNHKLLTTRIVLSHQTGFPNWRYMNKSGKLDFKFKPGTQYQYSGEGMEYLRKALEKKFHKTLNQLASELIFEPLKMNDTQYIWNDKVDISRYAINYDKNGNAYEPVKNKTANAADDLLTTIQDYGTFLCSVMNGDGLSKKVYEEMNRHQVKQTKADKYFGLGFEIYDLGNENYALSHGGADQGVQTLFFLFPKTKQGLIIFTNVDDGYKVYTKLMEHFLGENGKKLIEIETKR</sequence>
<dbReference type="Pfam" id="PF14534">
    <property type="entry name" value="DUF4440"/>
    <property type="match status" value="1"/>
</dbReference>
<dbReference type="GO" id="GO:0016787">
    <property type="term" value="F:hydrolase activity"/>
    <property type="evidence" value="ECO:0007669"/>
    <property type="project" value="UniProtKB-KW"/>
</dbReference>
<dbReference type="AlphaFoldDB" id="A0A521EDN8"/>
<feature type="domain" description="Beta-lactamase-related" evidence="1">
    <location>
        <begin position="199"/>
        <end position="485"/>
    </location>
</feature>
<evidence type="ECO:0000313" key="3">
    <source>
        <dbReference type="EMBL" id="MRX68911.1"/>
    </source>
</evidence>